<dbReference type="EMBL" id="QNRI01000007">
    <property type="protein sequence ID" value="RBO97164.1"/>
    <property type="molecule type" value="Genomic_DNA"/>
</dbReference>
<evidence type="ECO:0000313" key="2">
    <source>
        <dbReference type="Proteomes" id="UP000252254"/>
    </source>
</evidence>
<accession>A0A366E6P6</accession>
<dbReference type="OrthoDB" id="2970578at2"/>
<protein>
    <recommendedName>
        <fullName evidence="3">Lipoprotein</fullName>
    </recommendedName>
</protein>
<keyword evidence="2" id="KW-1185">Reference proteome</keyword>
<dbReference type="Proteomes" id="UP000252254">
    <property type="component" value="Unassembled WGS sequence"/>
</dbReference>
<dbReference type="AlphaFoldDB" id="A0A366E6P6"/>
<dbReference type="RefSeq" id="WP_113869144.1">
    <property type="nucleotide sequence ID" value="NZ_BAABQN010000007.1"/>
</dbReference>
<gene>
    <name evidence="1" type="ORF">DES48_10781</name>
</gene>
<comment type="caution">
    <text evidence="1">The sequence shown here is derived from an EMBL/GenBank/DDBJ whole genome shotgun (WGS) entry which is preliminary data.</text>
</comment>
<dbReference type="PROSITE" id="PS51257">
    <property type="entry name" value="PROKAR_LIPOPROTEIN"/>
    <property type="match status" value="1"/>
</dbReference>
<organism evidence="1 2">
    <name type="scientific">Paraliobacillus ryukyuensis</name>
    <dbReference type="NCBI Taxonomy" id="200904"/>
    <lineage>
        <taxon>Bacteria</taxon>
        <taxon>Bacillati</taxon>
        <taxon>Bacillota</taxon>
        <taxon>Bacilli</taxon>
        <taxon>Bacillales</taxon>
        <taxon>Bacillaceae</taxon>
        <taxon>Paraliobacillus</taxon>
    </lineage>
</organism>
<proteinExistence type="predicted"/>
<name>A0A366E6P6_9BACI</name>
<dbReference type="STRING" id="200904.GCA_900168775_01008"/>
<sequence>MGYRTGLTLIVCILLLVLGACQNVREQETQDSQKADGAKPGEENYLFENDNVRVKQTSGWQEQDSSSKYAKENIMFQNGKLKAILTFVSKDKSLESIKSELKLSFGNTEIVKENENYIALLSNRKERIRTDIYFNVTNEEENIGILIFMVPFGAYETNQAKIEAFKNSVQYL</sequence>
<evidence type="ECO:0000313" key="1">
    <source>
        <dbReference type="EMBL" id="RBO97164.1"/>
    </source>
</evidence>
<reference evidence="1 2" key="1">
    <citation type="submission" date="2018-06" db="EMBL/GenBank/DDBJ databases">
        <title>Genomic Encyclopedia of Type Strains, Phase IV (KMG-IV): sequencing the most valuable type-strain genomes for metagenomic binning, comparative biology and taxonomic classification.</title>
        <authorList>
            <person name="Goeker M."/>
        </authorList>
    </citation>
    <scope>NUCLEOTIDE SEQUENCE [LARGE SCALE GENOMIC DNA]</scope>
    <source>
        <strain evidence="1 2">DSM 15140</strain>
    </source>
</reference>
<evidence type="ECO:0008006" key="3">
    <source>
        <dbReference type="Google" id="ProtNLM"/>
    </source>
</evidence>